<dbReference type="Proteomes" id="UP000078046">
    <property type="component" value="Unassembled WGS sequence"/>
</dbReference>
<keyword evidence="5" id="KW-1185">Reference proteome</keyword>
<gene>
    <name evidence="4" type="ORF">A3Q56_03078</name>
</gene>
<reference evidence="4 5" key="1">
    <citation type="submission" date="2016-04" db="EMBL/GenBank/DDBJ databases">
        <title>The genome of Intoshia linei affirms orthonectids as highly simplified spiralians.</title>
        <authorList>
            <person name="Mikhailov K.V."/>
            <person name="Slusarev G.S."/>
            <person name="Nikitin M.A."/>
            <person name="Logacheva M.D."/>
            <person name="Penin A."/>
            <person name="Aleoshin V."/>
            <person name="Panchin Y.V."/>
        </authorList>
    </citation>
    <scope>NUCLEOTIDE SEQUENCE [LARGE SCALE GENOMIC DNA]</scope>
    <source>
        <strain evidence="4">Intl2013</strain>
        <tissue evidence="4">Whole animal</tissue>
    </source>
</reference>
<organism evidence="4 5">
    <name type="scientific">Intoshia linei</name>
    <dbReference type="NCBI Taxonomy" id="1819745"/>
    <lineage>
        <taxon>Eukaryota</taxon>
        <taxon>Metazoa</taxon>
        <taxon>Spiralia</taxon>
        <taxon>Lophotrochozoa</taxon>
        <taxon>Mesozoa</taxon>
        <taxon>Orthonectida</taxon>
        <taxon>Rhopaluridae</taxon>
        <taxon>Intoshia</taxon>
    </lineage>
</organism>
<comment type="caution">
    <text evidence="4">The sequence shown here is derived from an EMBL/GenBank/DDBJ whole genome shotgun (WGS) entry which is preliminary data.</text>
</comment>
<dbReference type="PANTHER" id="PTHR16306:SF0">
    <property type="entry name" value="TRANSLIN-ASSOCIATED FACTOR X-INTERACTING PROTEIN 1"/>
    <property type="match status" value="1"/>
</dbReference>
<protein>
    <recommendedName>
        <fullName evidence="3">Translin-associated factor X-interacting protein 1 N-terminal domain-containing protein</fullName>
    </recommendedName>
</protein>
<evidence type="ECO:0000256" key="2">
    <source>
        <dbReference type="SAM" id="Coils"/>
    </source>
</evidence>
<proteinExistence type="predicted"/>
<evidence type="ECO:0000256" key="1">
    <source>
        <dbReference type="ARBA" id="ARBA00023054"/>
    </source>
</evidence>
<feature type="non-terminal residue" evidence="4">
    <location>
        <position position="816"/>
    </location>
</feature>
<keyword evidence="1 2" id="KW-0175">Coiled coil</keyword>
<dbReference type="Pfam" id="PF15739">
    <property type="entry name" value="TSNAXIP1_N"/>
    <property type="match status" value="1"/>
</dbReference>
<sequence>MTGFKDNIFKKTTSSNNNIKNEKEINTIDRWPNTDRKPKFLSEVEKWLKNEVELLQINLPKRALSYKNYKESYKSMLQPYQEAFDYIINNLTTYKPILSEIKLAYDREYNKLIDCLKEFEPLRKNIFETQEHFDQKLKKIRIKDNVDIEIMKKEKIELLRVMDILRGENESFAVQIMQFKKELKENYRKFNDVNDSRKLLIIEINDLKNQQNDLEIAQNITKQIKSDSSQDPVTLAVELKCLRRDEARTRQELIEMQANYSDVVSRRIYESIKNECDETKEKFKTISSELKKLTNEQSILKQEYEKIIIERDELRQSEEHLKRSATPRPNWDNLVGKEFKGGLKKWKKYSNKKTSNDKLKLILQNFSYNLFPFNFHKPIYKNTDNENKIFSPFNNKSADKNNTNSDKYDVYLQIDKNYWDVLCNFGIDSFDANFNEMNNAKLQLSQDASPKKTLAGQNKKPKTLSRQLTSVESKFTENDKFLTDCDVLILKRKMSLNEVSLLAYRFWIDREMFYNGDKKYNCITKSYENNLEMVSNTEKIMPLLSIVHDKSSEYRPDRYFKNFLMRIYRNELESYEQAYNFYQAISQDYKHISFLKETFDILSYKMDERLFWNSQIIFEKLRKEAYDLATKNILDPDYISSVEQASQADMINTYSFTKEDITTILATVFENIGENVVQEILDTIFVDNALEYDKNETVNKILGKEINNEMYYFHTLFPKAMVLSHHDFHQSVTKYIIQVRHQLVDDTLESIQYDEEGIINPDDLKRTLMLTNPGITPRETNRLIRWVFEENKELETSVVSNKLKNYDIKLYPHKLE</sequence>
<dbReference type="PANTHER" id="PTHR16306">
    <property type="entry name" value="TRANSLIN-ASSOCIATED FACTOR X-INTERACTING PROTEIN 1"/>
    <property type="match status" value="1"/>
</dbReference>
<name>A0A177B4E1_9BILA</name>
<evidence type="ECO:0000259" key="3">
    <source>
        <dbReference type="Pfam" id="PF15739"/>
    </source>
</evidence>
<evidence type="ECO:0000313" key="5">
    <source>
        <dbReference type="Proteomes" id="UP000078046"/>
    </source>
</evidence>
<dbReference type="OrthoDB" id="261426at2759"/>
<evidence type="ECO:0000313" key="4">
    <source>
        <dbReference type="EMBL" id="OAF69167.1"/>
    </source>
</evidence>
<dbReference type="EMBL" id="LWCA01000325">
    <property type="protein sequence ID" value="OAF69167.1"/>
    <property type="molecule type" value="Genomic_DNA"/>
</dbReference>
<feature type="domain" description="Translin-associated factor X-interacting protein 1 N-terminal" evidence="3">
    <location>
        <begin position="68"/>
        <end position="165"/>
    </location>
</feature>
<dbReference type="AlphaFoldDB" id="A0A177B4E1"/>
<accession>A0A177B4E1</accession>
<dbReference type="InterPro" id="IPR032755">
    <property type="entry name" value="TSNAXIP1_N"/>
</dbReference>
<feature type="coiled-coil region" evidence="2">
    <location>
        <begin position="197"/>
        <end position="310"/>
    </location>
</feature>
<dbReference type="GO" id="GO:0005737">
    <property type="term" value="C:cytoplasm"/>
    <property type="evidence" value="ECO:0007669"/>
    <property type="project" value="TreeGrafter"/>
</dbReference>